<evidence type="ECO:0000313" key="3">
    <source>
        <dbReference type="Proteomes" id="UP000326779"/>
    </source>
</evidence>
<keyword evidence="1" id="KW-0175">Coiled coil</keyword>
<dbReference type="EMBL" id="CP045143">
    <property type="protein sequence ID" value="QFR23124.1"/>
    <property type="molecule type" value="Genomic_DNA"/>
</dbReference>
<dbReference type="AlphaFoldDB" id="A0A5P8M4B2"/>
<sequence>MTDLMKSLAQILQFLVPVALAYIAYLQFAKKSKRDETNDLIDGYKQQIESLKEQLADMYQKYKDSEASNVDLRNQLNERKKDN</sequence>
<name>A0A5P8M4B2_9LACO</name>
<evidence type="ECO:0000313" key="2">
    <source>
        <dbReference type="EMBL" id="QFR23124.1"/>
    </source>
</evidence>
<evidence type="ECO:0000256" key="1">
    <source>
        <dbReference type="SAM" id="Coils"/>
    </source>
</evidence>
<accession>A0A5P8M4B2</accession>
<feature type="coiled-coil region" evidence="1">
    <location>
        <begin position="34"/>
        <end position="68"/>
    </location>
</feature>
<dbReference type="Proteomes" id="UP000326779">
    <property type="component" value="Chromosome"/>
</dbReference>
<protein>
    <submittedName>
        <fullName evidence="2">Uncharacterized protein</fullName>
    </submittedName>
</protein>
<dbReference type="KEGG" id="lhb:D1010_06735"/>
<gene>
    <name evidence="2" type="ORF">D1010_06735</name>
</gene>
<dbReference type="RefSeq" id="WP_152260549.1">
    <property type="nucleotide sequence ID" value="NZ_CP045143.1"/>
</dbReference>
<organism evidence="2 3">
    <name type="scientific">Schleiferilactobacillus harbinensis</name>
    <dbReference type="NCBI Taxonomy" id="304207"/>
    <lineage>
        <taxon>Bacteria</taxon>
        <taxon>Bacillati</taxon>
        <taxon>Bacillota</taxon>
        <taxon>Bacilli</taxon>
        <taxon>Lactobacillales</taxon>
        <taxon>Lactobacillaceae</taxon>
        <taxon>Schleiferilactobacillus</taxon>
    </lineage>
</organism>
<proteinExistence type="predicted"/>
<reference evidence="2 3" key="1">
    <citation type="submission" date="2019-10" db="EMBL/GenBank/DDBJ databases">
        <title>The completed genome of Lactobacillus harbinensis M1.</title>
        <authorList>
            <person name="Zheng Y."/>
        </authorList>
    </citation>
    <scope>NUCLEOTIDE SEQUENCE [LARGE SCALE GENOMIC DNA]</scope>
    <source>
        <strain evidence="2 3">M1</strain>
    </source>
</reference>